<gene>
    <name evidence="4" type="ORF">R3P38DRAFT_1108257</name>
</gene>
<evidence type="ECO:0000313" key="4">
    <source>
        <dbReference type="EMBL" id="KAK7022098.1"/>
    </source>
</evidence>
<dbReference type="InterPro" id="IPR050240">
    <property type="entry name" value="DNA_pol_type-B"/>
</dbReference>
<dbReference type="EMBL" id="JAWWNJ010000037">
    <property type="protein sequence ID" value="KAK7022098.1"/>
    <property type="molecule type" value="Genomic_DNA"/>
</dbReference>
<comment type="caution">
    <text evidence="4">The sequence shown here is derived from an EMBL/GenBank/DDBJ whole genome shotgun (WGS) entry which is preliminary data.</text>
</comment>
<dbReference type="Gene3D" id="3.30.420.10">
    <property type="entry name" value="Ribonuclease H-like superfamily/Ribonuclease H"/>
    <property type="match status" value="1"/>
</dbReference>
<sequence length="398" mass="44485">MVSSTDPTASPLSRKRTERFSPSPGDDRPSDSKKLRALVSSRSFAEDLKAKPANNIALAGPHIDVIGKVDCKQALVFQLVDSGMRVLVIVQNLGGSVQDFLRRQQVMAMCLAELAGGKYLELNEDERLSHNQTEFIIDREDLIIQPSQGQWKFADSVPLRILSFDIETNVPLNNTFPNPRNDSAIQIGNIVQEKGDTTRSYRVIFTLDGCSAIAGAEVRSFQTETAMLSAWRQFLLECDPDIVTGHNIACFDFMYLITRAKMLGIHDFACLGRLKDRNTEVVEQLDSSGWQHAPVLPGRLQFDTLQYFKQRGKDVGCSLNTLAARYLGSNKESDVDYTIINRLQGGTNDDRRRLAVYCLKDCDLVLRLLFSEQNMCIEEAVTAARQSKSCRPFGSFLS</sequence>
<dbReference type="GO" id="GO:0003676">
    <property type="term" value="F:nucleic acid binding"/>
    <property type="evidence" value="ECO:0007669"/>
    <property type="project" value="InterPro"/>
</dbReference>
<dbReference type="PANTHER" id="PTHR10322:SF23">
    <property type="entry name" value="DNA POLYMERASE DELTA CATALYTIC SUBUNIT"/>
    <property type="match status" value="1"/>
</dbReference>
<evidence type="ECO:0000259" key="3">
    <source>
        <dbReference type="Pfam" id="PF03104"/>
    </source>
</evidence>
<dbReference type="InterPro" id="IPR036397">
    <property type="entry name" value="RNaseH_sf"/>
</dbReference>
<dbReference type="GO" id="GO:0003887">
    <property type="term" value="F:DNA-directed DNA polymerase activity"/>
    <property type="evidence" value="ECO:0007669"/>
    <property type="project" value="TreeGrafter"/>
</dbReference>
<dbReference type="InterPro" id="IPR012337">
    <property type="entry name" value="RNaseH-like_sf"/>
</dbReference>
<dbReference type="GO" id="GO:0006287">
    <property type="term" value="P:base-excision repair, gap-filling"/>
    <property type="evidence" value="ECO:0007669"/>
    <property type="project" value="TreeGrafter"/>
</dbReference>
<accession>A0AAW0B8U0</accession>
<dbReference type="Pfam" id="PF03104">
    <property type="entry name" value="DNA_pol_B_exo1"/>
    <property type="match status" value="1"/>
</dbReference>
<keyword evidence="5" id="KW-1185">Reference proteome</keyword>
<organism evidence="4 5">
    <name type="scientific">Favolaschia claudopus</name>
    <dbReference type="NCBI Taxonomy" id="2862362"/>
    <lineage>
        <taxon>Eukaryota</taxon>
        <taxon>Fungi</taxon>
        <taxon>Dikarya</taxon>
        <taxon>Basidiomycota</taxon>
        <taxon>Agaricomycotina</taxon>
        <taxon>Agaricomycetes</taxon>
        <taxon>Agaricomycetidae</taxon>
        <taxon>Agaricales</taxon>
        <taxon>Marasmiineae</taxon>
        <taxon>Mycenaceae</taxon>
        <taxon>Favolaschia</taxon>
    </lineage>
</organism>
<dbReference type="AlphaFoldDB" id="A0AAW0B8U0"/>
<dbReference type="GO" id="GO:0043625">
    <property type="term" value="C:delta DNA polymerase complex"/>
    <property type="evidence" value="ECO:0007669"/>
    <property type="project" value="TreeGrafter"/>
</dbReference>
<feature type="domain" description="DNA-directed DNA polymerase family B exonuclease" evidence="3">
    <location>
        <begin position="114"/>
        <end position="311"/>
    </location>
</feature>
<dbReference type="GO" id="GO:0045004">
    <property type="term" value="P:DNA replication proofreading"/>
    <property type="evidence" value="ECO:0007669"/>
    <property type="project" value="TreeGrafter"/>
</dbReference>
<protein>
    <recommendedName>
        <fullName evidence="1">DNA polymerase delta catalytic subunit</fullName>
    </recommendedName>
</protein>
<dbReference type="Proteomes" id="UP001362999">
    <property type="component" value="Unassembled WGS sequence"/>
</dbReference>
<dbReference type="PANTHER" id="PTHR10322">
    <property type="entry name" value="DNA POLYMERASE CATALYTIC SUBUNIT"/>
    <property type="match status" value="1"/>
</dbReference>
<feature type="region of interest" description="Disordered" evidence="2">
    <location>
        <begin position="1"/>
        <end position="34"/>
    </location>
</feature>
<dbReference type="InterPro" id="IPR006133">
    <property type="entry name" value="DNA-dir_DNA_pol_B_exonuc"/>
</dbReference>
<evidence type="ECO:0000313" key="5">
    <source>
        <dbReference type="Proteomes" id="UP001362999"/>
    </source>
</evidence>
<dbReference type="GO" id="GO:0008296">
    <property type="term" value="F:3'-5'-DNA exonuclease activity"/>
    <property type="evidence" value="ECO:0007669"/>
    <property type="project" value="TreeGrafter"/>
</dbReference>
<dbReference type="GO" id="GO:0006297">
    <property type="term" value="P:nucleotide-excision repair, DNA gap filling"/>
    <property type="evidence" value="ECO:0007669"/>
    <property type="project" value="TreeGrafter"/>
</dbReference>
<reference evidence="4 5" key="1">
    <citation type="journal article" date="2024" name="J Genomics">
        <title>Draft genome sequencing and assembly of Favolaschia claudopus CIRM-BRFM 2984 isolated from oak limbs.</title>
        <authorList>
            <person name="Navarro D."/>
            <person name="Drula E."/>
            <person name="Chaduli D."/>
            <person name="Cazenave R."/>
            <person name="Ahrendt S."/>
            <person name="Wang J."/>
            <person name="Lipzen A."/>
            <person name="Daum C."/>
            <person name="Barry K."/>
            <person name="Grigoriev I.V."/>
            <person name="Favel A."/>
            <person name="Rosso M.N."/>
            <person name="Martin F."/>
        </authorList>
    </citation>
    <scope>NUCLEOTIDE SEQUENCE [LARGE SCALE GENOMIC DNA]</scope>
    <source>
        <strain evidence="4 5">CIRM-BRFM 2984</strain>
    </source>
</reference>
<dbReference type="SUPFAM" id="SSF53098">
    <property type="entry name" value="Ribonuclease H-like"/>
    <property type="match status" value="1"/>
</dbReference>
<evidence type="ECO:0000256" key="1">
    <source>
        <dbReference type="ARBA" id="ARBA00024411"/>
    </source>
</evidence>
<feature type="compositionally biased region" description="Polar residues" evidence="2">
    <location>
        <begin position="1"/>
        <end position="11"/>
    </location>
</feature>
<evidence type="ECO:0000256" key="2">
    <source>
        <dbReference type="SAM" id="MobiDB-lite"/>
    </source>
</evidence>
<feature type="compositionally biased region" description="Basic and acidic residues" evidence="2">
    <location>
        <begin position="25"/>
        <end position="34"/>
    </location>
</feature>
<proteinExistence type="predicted"/>
<name>A0AAW0B8U0_9AGAR</name>